<dbReference type="PANTHER" id="PTHR35184">
    <property type="entry name" value="YALI0C10208P"/>
    <property type="match status" value="1"/>
</dbReference>
<dbReference type="EMBL" id="LFZN01000346">
    <property type="protein sequence ID" value="KXS94010.1"/>
    <property type="molecule type" value="Genomic_DNA"/>
</dbReference>
<keyword evidence="1" id="KW-0812">Transmembrane</keyword>
<comment type="caution">
    <text evidence="2">The sequence shown here is derived from an EMBL/GenBank/DDBJ whole genome shotgun (WGS) entry which is preliminary data.</text>
</comment>
<organism evidence="2 3">
    <name type="scientific">Pseudocercospora eumusae</name>
    <dbReference type="NCBI Taxonomy" id="321146"/>
    <lineage>
        <taxon>Eukaryota</taxon>
        <taxon>Fungi</taxon>
        <taxon>Dikarya</taxon>
        <taxon>Ascomycota</taxon>
        <taxon>Pezizomycotina</taxon>
        <taxon>Dothideomycetes</taxon>
        <taxon>Dothideomycetidae</taxon>
        <taxon>Mycosphaerellales</taxon>
        <taxon>Mycosphaerellaceae</taxon>
        <taxon>Pseudocercospora</taxon>
    </lineage>
</organism>
<dbReference type="STRING" id="321146.A0A139GV03"/>
<protein>
    <submittedName>
        <fullName evidence="2">Uncharacterized protein</fullName>
    </submittedName>
</protein>
<feature type="transmembrane region" description="Helical" evidence="1">
    <location>
        <begin position="32"/>
        <end position="50"/>
    </location>
</feature>
<keyword evidence="1" id="KW-0472">Membrane</keyword>
<dbReference type="AlphaFoldDB" id="A0A139GV03"/>
<evidence type="ECO:0000256" key="1">
    <source>
        <dbReference type="SAM" id="Phobius"/>
    </source>
</evidence>
<evidence type="ECO:0000313" key="3">
    <source>
        <dbReference type="Proteomes" id="UP000070133"/>
    </source>
</evidence>
<keyword evidence="3" id="KW-1185">Reference proteome</keyword>
<sequence>MGFCATRTIATSLRIGWAYQPRNIHLAMTAQIFVYAGVIILILSNLRWTVRIVRSQHPWSKPITAALPPIPILLSVAMVLSLIISVCISFYLPDPFHQLLARRIQKTGAATFALWSPLPSSSRNLLLPSTPSAT</sequence>
<feature type="transmembrane region" description="Helical" evidence="1">
    <location>
        <begin position="70"/>
        <end position="92"/>
    </location>
</feature>
<dbReference type="Proteomes" id="UP000070133">
    <property type="component" value="Unassembled WGS sequence"/>
</dbReference>
<proteinExistence type="predicted"/>
<dbReference type="OrthoDB" id="3357002at2759"/>
<accession>A0A139GV03</accession>
<dbReference type="PANTHER" id="PTHR35184:SF1">
    <property type="entry name" value="INTEGRAL MEMBRANE PROTEIN"/>
    <property type="match status" value="1"/>
</dbReference>
<keyword evidence="1" id="KW-1133">Transmembrane helix</keyword>
<reference evidence="2 3" key="1">
    <citation type="submission" date="2015-07" db="EMBL/GenBank/DDBJ databases">
        <title>Comparative genomics of the Sigatoka disease complex on banana suggests a link between parallel evolutionary changes in Pseudocercospora fijiensis and Pseudocercospora eumusae and increased virulence on the banana host.</title>
        <authorList>
            <person name="Chang T.-C."/>
            <person name="Salvucci A."/>
            <person name="Crous P.W."/>
            <person name="Stergiopoulos I."/>
        </authorList>
    </citation>
    <scope>NUCLEOTIDE SEQUENCE [LARGE SCALE GENOMIC DNA]</scope>
    <source>
        <strain evidence="2 3">CBS 114824</strain>
    </source>
</reference>
<name>A0A139GV03_9PEZI</name>
<gene>
    <name evidence="2" type="ORF">AC578_1750</name>
</gene>
<evidence type="ECO:0000313" key="2">
    <source>
        <dbReference type="EMBL" id="KXS94010.1"/>
    </source>
</evidence>